<accession>A0ABU0CUI4</accession>
<keyword evidence="3" id="KW-1185">Reference proteome</keyword>
<organism evidence="2 3">
    <name type="scientific">Caldalkalibacillus uzonensis</name>
    <dbReference type="NCBI Taxonomy" id="353224"/>
    <lineage>
        <taxon>Bacteria</taxon>
        <taxon>Bacillati</taxon>
        <taxon>Bacillota</taxon>
        <taxon>Bacilli</taxon>
        <taxon>Bacillales</taxon>
        <taxon>Bacillaceae</taxon>
        <taxon>Caldalkalibacillus</taxon>
    </lineage>
</organism>
<feature type="transmembrane region" description="Helical" evidence="1">
    <location>
        <begin position="56"/>
        <end position="72"/>
    </location>
</feature>
<keyword evidence="1" id="KW-0812">Transmembrane</keyword>
<comment type="caution">
    <text evidence="2">The sequence shown here is derived from an EMBL/GenBank/DDBJ whole genome shotgun (WGS) entry which is preliminary data.</text>
</comment>
<feature type="transmembrane region" description="Helical" evidence="1">
    <location>
        <begin position="124"/>
        <end position="142"/>
    </location>
</feature>
<reference evidence="2 3" key="1">
    <citation type="submission" date="2023-07" db="EMBL/GenBank/DDBJ databases">
        <title>Genomic Encyclopedia of Type Strains, Phase IV (KMG-IV): sequencing the most valuable type-strain genomes for metagenomic binning, comparative biology and taxonomic classification.</title>
        <authorList>
            <person name="Goeker M."/>
        </authorList>
    </citation>
    <scope>NUCLEOTIDE SEQUENCE [LARGE SCALE GENOMIC DNA]</scope>
    <source>
        <strain evidence="2 3">DSM 17740</strain>
    </source>
</reference>
<protein>
    <submittedName>
        <fullName evidence="2">Uncharacterized protein</fullName>
    </submittedName>
</protein>
<feature type="transmembrane region" description="Helical" evidence="1">
    <location>
        <begin position="33"/>
        <end position="50"/>
    </location>
</feature>
<evidence type="ECO:0000313" key="2">
    <source>
        <dbReference type="EMBL" id="MDQ0340090.1"/>
    </source>
</evidence>
<keyword evidence="1" id="KW-0472">Membrane</keyword>
<dbReference type="RefSeq" id="WP_307341088.1">
    <property type="nucleotide sequence ID" value="NZ_JAUSUQ010000011.1"/>
</dbReference>
<evidence type="ECO:0000313" key="3">
    <source>
        <dbReference type="Proteomes" id="UP001232445"/>
    </source>
</evidence>
<proteinExistence type="predicted"/>
<dbReference type="Proteomes" id="UP001232445">
    <property type="component" value="Unassembled WGS sequence"/>
</dbReference>
<gene>
    <name evidence="2" type="ORF">J2S00_002885</name>
</gene>
<dbReference type="EMBL" id="JAUSUQ010000011">
    <property type="protein sequence ID" value="MDQ0340090.1"/>
    <property type="molecule type" value="Genomic_DNA"/>
</dbReference>
<feature type="transmembrane region" description="Helical" evidence="1">
    <location>
        <begin position="193"/>
        <end position="215"/>
    </location>
</feature>
<evidence type="ECO:0000256" key="1">
    <source>
        <dbReference type="SAM" id="Phobius"/>
    </source>
</evidence>
<keyword evidence="1" id="KW-1133">Transmembrane helix</keyword>
<feature type="transmembrane region" description="Helical" evidence="1">
    <location>
        <begin position="6"/>
        <end position="26"/>
    </location>
</feature>
<name>A0ABU0CUI4_9BACI</name>
<sequence>MNHLLVFYLVSVVEWIALLSFPIILLGYHYQKYIKRITLIALIISLFSLLLRLTSLHLFVIIASQIIILIFLKKLFYKSNYLESLVLTGIGYGFYVFLHLLIAEVIISLSSYNYFELLFSNIKYFHQSITALLVLTICYLVHKNHYHLLEFRDNLKAQKHEKQFKTIIITISLLTFIFICLAAFTMLNDELNFRYPFVLSCIIVLFIILSIYLILHTQFQRKRLLEAKKFYLDQEQQVATIVEKLKKDYIGHFQALLKLCERNSAQLIKDYVEKRRLHIDSSFLSKGSFLANVESVDELLYAFLVNKRKLADLLGITLIVTADSQCDVPVSFKQIRYLSTIIDELLFLHYQASNDKEKELHFQIQKLEEGIRFQIVSDLIVSEEQSASLKLFDVMFQFEKDNATVQSVLSPVQLSIFCPLY</sequence>
<feature type="transmembrane region" description="Helical" evidence="1">
    <location>
        <begin position="84"/>
        <end position="112"/>
    </location>
</feature>
<feature type="transmembrane region" description="Helical" evidence="1">
    <location>
        <begin position="163"/>
        <end position="187"/>
    </location>
</feature>